<keyword evidence="2 6" id="KW-0645">Protease</keyword>
<dbReference type="Pfam" id="PF13365">
    <property type="entry name" value="Trypsin_2"/>
    <property type="match status" value="1"/>
</dbReference>
<sequence>MSTITIQSPGQTWTSDQPRTFRVGRETDNDIVTPDQSVSRHHAEIRAAGEGWEVVDVGSSAGTWVNGQRVQRADLTGTTAVSFGAQGGGFSVMVTVTGAAPAPMPPPPVADRPVTAGVAAPPPALAQTMVAGGGPVGPGTGGPGLLVRRRVGADLRFGTHAAVRVGRDPALEVVADDAAVSRQHAVIEPRPDGWWWVDQSTSGSYLDGERITRLKIEEPVEILLGHPTAGFEVELVPLVAAGQAVAAIHGKKRRRTLAVVGAAIAGLVLVGGGIAAAVVLGGDDDKDNPPAASDGLSEAHLARAKAAAVFLVAVDSTGTPTHSGSGSIISEDGLILTNAHVAKPSAPGQGSSEFTDPDYLLVSLTSSEDDKPATAAFRAEPIVADGYLDLAVLQIVGDAEGNPIEGTAMNLPDPLPIGSSDDLHTGDEITALGYPSIGNVGASLDRPLTVTRGVVSTFQADEIIGTERGLIDSDVRLGSGNSGGPSINDDGELIGINTAVITASSEDAGAITQGSALIRPVDLAEEVLQIAEDGGDPSYVSPYVEDMPTPPTDAPTDASFVSAGWVREGEQGGCEGSSTVEQPQILSVTPGEPLYAEYVITGVPDGTPIGVTLYSLDLSTVLGELQDTWTFGTDQACIYVPFAAPDGVPGINGVFVVGEEAQPVVDNPLAYQ</sequence>
<evidence type="ECO:0000256" key="4">
    <source>
        <dbReference type="SAM" id="Phobius"/>
    </source>
</evidence>
<dbReference type="InterPro" id="IPR008984">
    <property type="entry name" value="SMAD_FHA_dom_sf"/>
</dbReference>
<accession>A0A1H0DSI2</accession>
<feature type="transmembrane region" description="Helical" evidence="4">
    <location>
        <begin position="257"/>
        <end position="280"/>
    </location>
</feature>
<dbReference type="Gene3D" id="2.40.10.120">
    <property type="match status" value="1"/>
</dbReference>
<evidence type="ECO:0000259" key="5">
    <source>
        <dbReference type="PROSITE" id="PS50006"/>
    </source>
</evidence>
<gene>
    <name evidence="6" type="ORF">SAMN05192576_2655</name>
</gene>
<dbReference type="InterPro" id="IPR051201">
    <property type="entry name" value="Chloro_Bact_Ser_Proteases"/>
</dbReference>
<dbReference type="PROSITE" id="PS50006">
    <property type="entry name" value="FHA_DOMAIN"/>
    <property type="match status" value="2"/>
</dbReference>
<dbReference type="SMART" id="SM00240">
    <property type="entry name" value="FHA"/>
    <property type="match status" value="2"/>
</dbReference>
<evidence type="ECO:0000313" key="6">
    <source>
        <dbReference type="EMBL" id="SDN73019.1"/>
    </source>
</evidence>
<evidence type="ECO:0000256" key="2">
    <source>
        <dbReference type="ARBA" id="ARBA00022670"/>
    </source>
</evidence>
<keyword evidence="4" id="KW-0472">Membrane</keyword>
<dbReference type="InterPro" id="IPR001940">
    <property type="entry name" value="Peptidase_S1C"/>
</dbReference>
<dbReference type="SUPFAM" id="SSF49879">
    <property type="entry name" value="SMAD/FHA domain"/>
    <property type="match status" value="2"/>
</dbReference>
<dbReference type="InterPro" id="IPR009003">
    <property type="entry name" value="Peptidase_S1_PA"/>
</dbReference>
<dbReference type="PANTHER" id="PTHR43343:SF3">
    <property type="entry name" value="PROTEASE DO-LIKE 8, CHLOROPLASTIC"/>
    <property type="match status" value="1"/>
</dbReference>
<evidence type="ECO:0000256" key="1">
    <source>
        <dbReference type="ARBA" id="ARBA00022553"/>
    </source>
</evidence>
<organism evidence="6 7">
    <name type="scientific">Nocardioides szechwanensis</name>
    <dbReference type="NCBI Taxonomy" id="1005944"/>
    <lineage>
        <taxon>Bacteria</taxon>
        <taxon>Bacillati</taxon>
        <taxon>Actinomycetota</taxon>
        <taxon>Actinomycetes</taxon>
        <taxon>Propionibacteriales</taxon>
        <taxon>Nocardioidaceae</taxon>
        <taxon>Nocardioides</taxon>
    </lineage>
</organism>
<dbReference type="SUPFAM" id="SSF50494">
    <property type="entry name" value="Trypsin-like serine proteases"/>
    <property type="match status" value="1"/>
</dbReference>
<keyword evidence="4" id="KW-0812">Transmembrane</keyword>
<dbReference type="STRING" id="1005944.SAMN05192576_2655"/>
<keyword evidence="4" id="KW-1133">Transmembrane helix</keyword>
<dbReference type="PRINTS" id="PR00834">
    <property type="entry name" value="PROTEASES2C"/>
</dbReference>
<keyword evidence="7" id="KW-1185">Reference proteome</keyword>
<dbReference type="RefSeq" id="WP_091025288.1">
    <property type="nucleotide sequence ID" value="NZ_BKAE01000013.1"/>
</dbReference>
<keyword evidence="3" id="KW-0378">Hydrolase</keyword>
<feature type="domain" description="FHA" evidence="5">
    <location>
        <begin position="163"/>
        <end position="211"/>
    </location>
</feature>
<dbReference type="GO" id="GO:0004252">
    <property type="term" value="F:serine-type endopeptidase activity"/>
    <property type="evidence" value="ECO:0007669"/>
    <property type="project" value="InterPro"/>
</dbReference>
<proteinExistence type="predicted"/>
<name>A0A1H0DSI2_9ACTN</name>
<dbReference type="InterPro" id="IPR000253">
    <property type="entry name" value="FHA_dom"/>
</dbReference>
<reference evidence="6 7" key="1">
    <citation type="submission" date="2016-10" db="EMBL/GenBank/DDBJ databases">
        <authorList>
            <person name="de Groot N.N."/>
        </authorList>
    </citation>
    <scope>NUCLEOTIDE SEQUENCE [LARGE SCALE GENOMIC DNA]</scope>
    <source>
        <strain evidence="6 7">CGMCC 1.11147</strain>
    </source>
</reference>
<dbReference type="Pfam" id="PF00498">
    <property type="entry name" value="FHA"/>
    <property type="match status" value="2"/>
</dbReference>
<dbReference type="GO" id="GO:0006508">
    <property type="term" value="P:proteolysis"/>
    <property type="evidence" value="ECO:0007669"/>
    <property type="project" value="UniProtKB-KW"/>
</dbReference>
<evidence type="ECO:0000313" key="7">
    <source>
        <dbReference type="Proteomes" id="UP000199004"/>
    </source>
</evidence>
<dbReference type="OrthoDB" id="277520at2"/>
<protein>
    <submittedName>
        <fullName evidence="6">Putative serine protease PepD</fullName>
    </submittedName>
</protein>
<dbReference type="EMBL" id="FNIC01000004">
    <property type="protein sequence ID" value="SDN73019.1"/>
    <property type="molecule type" value="Genomic_DNA"/>
</dbReference>
<evidence type="ECO:0000256" key="3">
    <source>
        <dbReference type="ARBA" id="ARBA00022801"/>
    </source>
</evidence>
<dbReference type="Proteomes" id="UP000199004">
    <property type="component" value="Unassembled WGS sequence"/>
</dbReference>
<keyword evidence="1" id="KW-0597">Phosphoprotein</keyword>
<feature type="domain" description="FHA" evidence="5">
    <location>
        <begin position="21"/>
        <end position="70"/>
    </location>
</feature>
<dbReference type="AlphaFoldDB" id="A0A1H0DSI2"/>
<dbReference type="Gene3D" id="2.60.200.20">
    <property type="match status" value="2"/>
</dbReference>
<dbReference type="PANTHER" id="PTHR43343">
    <property type="entry name" value="PEPTIDASE S12"/>
    <property type="match status" value="1"/>
</dbReference>